<dbReference type="PANTHER" id="PTHR30294">
    <property type="entry name" value="MEMBRANE COMPONENT OF ABC TRANSPORTER YHHJ-RELATED"/>
    <property type="match status" value="1"/>
</dbReference>
<keyword evidence="5 8" id="KW-0812">Transmembrane</keyword>
<comment type="similarity">
    <text evidence="2">Belongs to the ABC-2 integral membrane protein family.</text>
</comment>
<name>A0ABU6MCU3_9BACI</name>
<keyword evidence="4" id="KW-1003">Cell membrane</keyword>
<dbReference type="InterPro" id="IPR051449">
    <property type="entry name" value="ABC-2_transporter_component"/>
</dbReference>
<keyword evidence="11" id="KW-1185">Reference proteome</keyword>
<comment type="caution">
    <text evidence="10">The sequence shown here is derived from an EMBL/GenBank/DDBJ whole genome shotgun (WGS) entry which is preliminary data.</text>
</comment>
<evidence type="ECO:0000313" key="11">
    <source>
        <dbReference type="Proteomes" id="UP001341444"/>
    </source>
</evidence>
<evidence type="ECO:0000256" key="2">
    <source>
        <dbReference type="ARBA" id="ARBA00007783"/>
    </source>
</evidence>
<dbReference type="Pfam" id="PF12698">
    <property type="entry name" value="ABC2_membrane_3"/>
    <property type="match status" value="1"/>
</dbReference>
<evidence type="ECO:0000256" key="5">
    <source>
        <dbReference type="ARBA" id="ARBA00022692"/>
    </source>
</evidence>
<reference evidence="10 11" key="1">
    <citation type="submission" date="2023-03" db="EMBL/GenBank/DDBJ databases">
        <title>Bacillus Genome Sequencing.</title>
        <authorList>
            <person name="Dunlap C."/>
        </authorList>
    </citation>
    <scope>NUCLEOTIDE SEQUENCE [LARGE SCALE GENOMIC DNA]</scope>
    <source>
        <strain evidence="10 11">B-23453</strain>
    </source>
</reference>
<feature type="transmembrane region" description="Helical" evidence="8">
    <location>
        <begin position="21"/>
        <end position="39"/>
    </location>
</feature>
<dbReference type="PROSITE" id="PS51012">
    <property type="entry name" value="ABC_TM2"/>
    <property type="match status" value="1"/>
</dbReference>
<evidence type="ECO:0000313" key="10">
    <source>
        <dbReference type="EMBL" id="MED1202254.1"/>
    </source>
</evidence>
<feature type="transmembrane region" description="Helical" evidence="8">
    <location>
        <begin position="227"/>
        <end position="253"/>
    </location>
</feature>
<dbReference type="RefSeq" id="WP_066266773.1">
    <property type="nucleotide sequence ID" value="NZ_JARMAB010000005.1"/>
</dbReference>
<accession>A0ABU6MCU3</accession>
<evidence type="ECO:0000256" key="8">
    <source>
        <dbReference type="SAM" id="Phobius"/>
    </source>
</evidence>
<feature type="transmembrane region" description="Helical" evidence="8">
    <location>
        <begin position="265"/>
        <end position="287"/>
    </location>
</feature>
<feature type="domain" description="ABC transmembrane type-2" evidence="9">
    <location>
        <begin position="151"/>
        <end position="373"/>
    </location>
</feature>
<gene>
    <name evidence="10" type="ORF">P4T90_04005</name>
</gene>
<feature type="transmembrane region" description="Helical" evidence="8">
    <location>
        <begin position="348"/>
        <end position="368"/>
    </location>
</feature>
<feature type="transmembrane region" description="Helical" evidence="8">
    <location>
        <begin position="187"/>
        <end position="206"/>
    </location>
</feature>
<dbReference type="Proteomes" id="UP001341444">
    <property type="component" value="Unassembled WGS sequence"/>
</dbReference>
<dbReference type="EMBL" id="JARMAB010000005">
    <property type="protein sequence ID" value="MED1202254.1"/>
    <property type="molecule type" value="Genomic_DNA"/>
</dbReference>
<evidence type="ECO:0000256" key="4">
    <source>
        <dbReference type="ARBA" id="ARBA00022475"/>
    </source>
</evidence>
<evidence type="ECO:0000256" key="6">
    <source>
        <dbReference type="ARBA" id="ARBA00022989"/>
    </source>
</evidence>
<dbReference type="InterPro" id="IPR047817">
    <property type="entry name" value="ABC2_TM_bact-type"/>
</dbReference>
<proteinExistence type="inferred from homology"/>
<keyword evidence="6 8" id="KW-1133">Transmembrane helix</keyword>
<evidence type="ECO:0000256" key="3">
    <source>
        <dbReference type="ARBA" id="ARBA00022448"/>
    </source>
</evidence>
<organism evidence="10 11">
    <name type="scientific">Heyndrickxia acidicola</name>
    <dbReference type="NCBI Taxonomy" id="209389"/>
    <lineage>
        <taxon>Bacteria</taxon>
        <taxon>Bacillati</taxon>
        <taxon>Bacillota</taxon>
        <taxon>Bacilli</taxon>
        <taxon>Bacillales</taxon>
        <taxon>Bacillaceae</taxon>
        <taxon>Heyndrickxia</taxon>
    </lineage>
</organism>
<evidence type="ECO:0000259" key="9">
    <source>
        <dbReference type="PROSITE" id="PS51012"/>
    </source>
</evidence>
<dbReference type="PANTHER" id="PTHR30294:SF45">
    <property type="entry name" value="LINEARMYCIN RESISTANCE PERMEASE PROTEIN LNRN"/>
    <property type="match status" value="1"/>
</dbReference>
<evidence type="ECO:0000256" key="7">
    <source>
        <dbReference type="ARBA" id="ARBA00023136"/>
    </source>
</evidence>
<protein>
    <submittedName>
        <fullName evidence="10">ABC transporter permease</fullName>
    </submittedName>
</protein>
<feature type="transmembrane region" description="Helical" evidence="8">
    <location>
        <begin position="294"/>
        <end position="313"/>
    </location>
</feature>
<keyword evidence="7 8" id="KW-0472">Membrane</keyword>
<evidence type="ECO:0000256" key="1">
    <source>
        <dbReference type="ARBA" id="ARBA00004651"/>
    </source>
</evidence>
<comment type="subcellular location">
    <subcellularLocation>
        <location evidence="1">Cell membrane</location>
        <topology evidence="1">Multi-pass membrane protein</topology>
    </subcellularLocation>
</comment>
<sequence length="380" mass="42212">MKDILWLVQNTLRTMLKSKRSVVLFILTPLIGLFIAFLSNGGVNSTILKIGVVQEENTGLANDTVQYLKGMENVKVQKLAESQINGQLSSGKADCVITLGQGYEKSIQQGQPGHIELISIKGAQVTEYVKSYLYHYINNIAAISRISKGNAQTFNKIYADYQKPNVKVKASTLEDTSKEKGMTSQTIGYLIMIMLISAGSLSEIILKEKENRTYYRLLSTPINARKYVIANILVNLIVMVVQIVLTLVIMNIVHIHLNMPSWEMLIILLVFSLVAIGFAQVTIAFAGSTSASSALQNLFIVPTCLISGCFFPVDIMPKALQRIADFLPQHWVLETITKLQNGDLLQSVYLNFLILLAFAAVFFLIAVFKFSRNSSTKNFV</sequence>
<keyword evidence="3" id="KW-0813">Transport</keyword>
<dbReference type="Gene3D" id="3.40.1710.10">
    <property type="entry name" value="abc type-2 transporter like domain"/>
    <property type="match status" value="1"/>
</dbReference>
<dbReference type="InterPro" id="IPR013525">
    <property type="entry name" value="ABC2_TM"/>
</dbReference>